<dbReference type="InterPro" id="IPR011050">
    <property type="entry name" value="Pectin_lyase_fold/virulence"/>
</dbReference>
<dbReference type="OrthoDB" id="1521716at2"/>
<dbReference type="InterPro" id="IPR035986">
    <property type="entry name" value="PKD_dom_sf"/>
</dbReference>
<evidence type="ECO:0000313" key="3">
    <source>
        <dbReference type="Proteomes" id="UP000064893"/>
    </source>
</evidence>
<accession>A0A0S2HZ05</accession>
<dbReference type="InterPro" id="IPR006626">
    <property type="entry name" value="PbH1"/>
</dbReference>
<dbReference type="SMART" id="SM00710">
    <property type="entry name" value="PbH1"/>
    <property type="match status" value="6"/>
</dbReference>
<feature type="domain" description="Right handed beta helix" evidence="1">
    <location>
        <begin position="413"/>
        <end position="526"/>
    </location>
</feature>
<dbReference type="PROSITE" id="PS51257">
    <property type="entry name" value="PROKAR_LIPOPROTEIN"/>
    <property type="match status" value="1"/>
</dbReference>
<name>A0A0S2HZ05_9BACT</name>
<evidence type="ECO:0000259" key="1">
    <source>
        <dbReference type="Pfam" id="PF13229"/>
    </source>
</evidence>
<gene>
    <name evidence="2" type="ORF">L21SP5_01418</name>
</gene>
<dbReference type="Pfam" id="PF13229">
    <property type="entry name" value="Beta_helix"/>
    <property type="match status" value="1"/>
</dbReference>
<dbReference type="SUPFAM" id="SSF51126">
    <property type="entry name" value="Pectin lyase-like"/>
    <property type="match status" value="2"/>
</dbReference>
<dbReference type="RefSeq" id="WP_057952561.1">
    <property type="nucleotide sequence ID" value="NZ_CP013118.1"/>
</dbReference>
<proteinExistence type="predicted"/>
<dbReference type="Gene3D" id="2.160.20.10">
    <property type="entry name" value="Single-stranded right-handed beta-helix, Pectin lyase-like"/>
    <property type="match status" value="1"/>
</dbReference>
<sequence length="693" mass="73527">MSFIKQSKTVFHWTFLAILATSLIFTSCEEEEEDNGDESQEVEAVAGSDISVSIDEEVTLDASGSSAGNSITYLWTIESQPSQSSATITDPTSISASFTPDVAGVYEIQLLVSDGAEEDTDMITVTALEGGSGETIEVNGTISEDVTWSDHVSDDATPDYHITGEVNLEAVLTINAGVLVHIDESVKMHVNQEGVLKVEGEDGNRVTVTSSNESGNQYWGGIVIRSSDNRNTISYADIKYGGGAVIGDFADFVDLGANIGIHSGGYLNMDNSTISNSNEYGMYIRYGDLGTFNNNAFENNTANGIGLNIKQAGQIDAQTTFASNNADVEIFGSTLSQNDVITLANLAGDARYLLSGNISIEGELNIDPGALFDVATDKKIQIESDGALIANAVEGDMIKFTAEKAGSGFYWKGIAIKSSDARNTLSNVEISAAGNSQWGDFADFVDLKSSIAIMSGGKLTLTGSTVKDGDGYGMYIRYGILENFANNTFSGHAMTAIGLEADQAYAIDRNTTFTSNGYDGVEVFGSTLSQESTWVNLSGDASYNLTGNLNMSAGLSLDGGVYIEVDEDKFINVNNGAYLTSEGTSTDQVTITTSNLAGQLRWGGILIKTADARNSLDYTTVSWAGGAQMDLDDFADEYANIGGLNNGNVTITNSTIEESAGYGVYFQGTINDIESTAANNTFNNNPEGNFYTP</sequence>
<dbReference type="Gene3D" id="2.60.40.10">
    <property type="entry name" value="Immunoglobulins"/>
    <property type="match status" value="1"/>
</dbReference>
<protein>
    <recommendedName>
        <fullName evidence="1">Right handed beta helix domain-containing protein</fullName>
    </recommendedName>
</protein>
<keyword evidence="3" id="KW-1185">Reference proteome</keyword>
<evidence type="ECO:0000313" key="2">
    <source>
        <dbReference type="EMBL" id="ALO15068.1"/>
    </source>
</evidence>
<dbReference type="InterPro" id="IPR012334">
    <property type="entry name" value="Pectin_lyas_fold"/>
</dbReference>
<reference evidence="2 3" key="1">
    <citation type="submission" date="2015-11" db="EMBL/GenBank/DDBJ databases">
        <title>Description and complete genome sequence of a novel strain predominating in hypersaline microbial mats and representing a new family of the Bacteriodetes phylum.</title>
        <authorList>
            <person name="Spring S."/>
            <person name="Bunk B."/>
            <person name="Sproer C."/>
            <person name="Klenk H.-P."/>
        </authorList>
    </citation>
    <scope>NUCLEOTIDE SEQUENCE [LARGE SCALE GENOMIC DNA]</scope>
    <source>
        <strain evidence="2 3">L21-Spi-D4</strain>
    </source>
</reference>
<dbReference type="Proteomes" id="UP000064893">
    <property type="component" value="Chromosome"/>
</dbReference>
<dbReference type="SUPFAM" id="SSF49299">
    <property type="entry name" value="PKD domain"/>
    <property type="match status" value="1"/>
</dbReference>
<dbReference type="InterPro" id="IPR039448">
    <property type="entry name" value="Beta_helix"/>
</dbReference>
<organism evidence="2 3">
    <name type="scientific">Salinivirga cyanobacteriivorans</name>
    <dbReference type="NCBI Taxonomy" id="1307839"/>
    <lineage>
        <taxon>Bacteria</taxon>
        <taxon>Pseudomonadati</taxon>
        <taxon>Bacteroidota</taxon>
        <taxon>Bacteroidia</taxon>
        <taxon>Bacteroidales</taxon>
        <taxon>Salinivirgaceae</taxon>
        <taxon>Salinivirga</taxon>
    </lineage>
</organism>
<dbReference type="STRING" id="1307839.L21SP5_01418"/>
<dbReference type="AlphaFoldDB" id="A0A0S2HZ05"/>
<dbReference type="Pfam" id="PF22352">
    <property type="entry name" value="K319L-like_PKD"/>
    <property type="match status" value="1"/>
</dbReference>
<dbReference type="KEGG" id="blq:L21SP5_01418"/>
<dbReference type="EMBL" id="CP013118">
    <property type="protein sequence ID" value="ALO15068.1"/>
    <property type="molecule type" value="Genomic_DNA"/>
</dbReference>
<dbReference type="InterPro" id="IPR013783">
    <property type="entry name" value="Ig-like_fold"/>
</dbReference>